<name>A0A927BWU9_9BACL</name>
<dbReference type="AlphaFoldDB" id="A0A927BWU9"/>
<keyword evidence="7 8" id="KW-0472">Membrane</keyword>
<dbReference type="EMBL" id="JACXIZ010000030">
    <property type="protein sequence ID" value="MBD2846964.1"/>
    <property type="molecule type" value="Genomic_DNA"/>
</dbReference>
<dbReference type="GO" id="GO:0055085">
    <property type="term" value="P:transmembrane transport"/>
    <property type="evidence" value="ECO:0007669"/>
    <property type="project" value="TreeGrafter"/>
</dbReference>
<proteinExistence type="inferred from homology"/>
<organism evidence="9 10">
    <name type="scientific">Paenibacillus sabuli</name>
    <dbReference type="NCBI Taxonomy" id="2772509"/>
    <lineage>
        <taxon>Bacteria</taxon>
        <taxon>Bacillati</taxon>
        <taxon>Bacillota</taxon>
        <taxon>Bacilli</taxon>
        <taxon>Bacillales</taxon>
        <taxon>Paenibacillaceae</taxon>
        <taxon>Paenibacillus</taxon>
    </lineage>
</organism>
<comment type="caution">
    <text evidence="9">The sequence shown here is derived from an EMBL/GenBank/DDBJ whole genome shotgun (WGS) entry which is preliminary data.</text>
</comment>
<dbReference type="RefSeq" id="WP_190919842.1">
    <property type="nucleotide sequence ID" value="NZ_JACXIZ010000030.1"/>
</dbReference>
<sequence>MRKIGKFYRICFSLILVLVIVYLASRVDFIFRPIRVAIDILTMPLLFTVFFYYLLRPLVGMLGRFKLKKPLAILMLYAALAGLFTLFFFLVWPTLRQQTIDFANSLPGVVLDVREQLLRLQDNELVRNVDLRDSDLTSRLSDYVSDLVDTVSTYISSAVSFFTTLVIVVSTVPILLYYMLKEDKSAYRSLMRHLPSPYKREVRDTLLQIDRILSEFILGRVILCFLLGVMIYAGFLIIDLPYSLLLALLLAVLNLIPYIGQFIGMIPALTIAFIDSPTSIIWVLLIVNIAQQIEGNLLSPHIYGRKLDIHPMMTIVLLLIAGSIGGIIGIMIAIPVYLIGKVIAIKLYRRFVMTRPAPRTPAGPAEP</sequence>
<keyword evidence="5 8" id="KW-0812">Transmembrane</keyword>
<evidence type="ECO:0000256" key="6">
    <source>
        <dbReference type="ARBA" id="ARBA00022989"/>
    </source>
</evidence>
<evidence type="ECO:0000256" key="5">
    <source>
        <dbReference type="ARBA" id="ARBA00022692"/>
    </source>
</evidence>
<protein>
    <submittedName>
        <fullName evidence="9">AI-2E family transporter</fullName>
    </submittedName>
</protein>
<feature type="transmembrane region" description="Helical" evidence="8">
    <location>
        <begin position="36"/>
        <end position="55"/>
    </location>
</feature>
<keyword evidence="3" id="KW-0813">Transport</keyword>
<comment type="similarity">
    <text evidence="2">Belongs to the autoinducer-2 exporter (AI-2E) (TC 2.A.86) family.</text>
</comment>
<evidence type="ECO:0000313" key="9">
    <source>
        <dbReference type="EMBL" id="MBD2846964.1"/>
    </source>
</evidence>
<evidence type="ECO:0000256" key="7">
    <source>
        <dbReference type="ARBA" id="ARBA00023136"/>
    </source>
</evidence>
<feature type="transmembrane region" description="Helical" evidence="8">
    <location>
        <begin position="271"/>
        <end position="293"/>
    </location>
</feature>
<evidence type="ECO:0000256" key="1">
    <source>
        <dbReference type="ARBA" id="ARBA00004651"/>
    </source>
</evidence>
<feature type="transmembrane region" description="Helical" evidence="8">
    <location>
        <begin position="244"/>
        <end position="264"/>
    </location>
</feature>
<keyword evidence="6 8" id="KW-1133">Transmembrane helix</keyword>
<dbReference type="InterPro" id="IPR002549">
    <property type="entry name" value="AI-2E-like"/>
</dbReference>
<evidence type="ECO:0000256" key="4">
    <source>
        <dbReference type="ARBA" id="ARBA00022475"/>
    </source>
</evidence>
<evidence type="ECO:0000256" key="3">
    <source>
        <dbReference type="ARBA" id="ARBA00022448"/>
    </source>
</evidence>
<dbReference type="Pfam" id="PF01594">
    <property type="entry name" value="AI-2E_transport"/>
    <property type="match status" value="1"/>
</dbReference>
<evidence type="ECO:0000256" key="2">
    <source>
        <dbReference type="ARBA" id="ARBA00009773"/>
    </source>
</evidence>
<reference evidence="9" key="1">
    <citation type="submission" date="2020-09" db="EMBL/GenBank/DDBJ databases">
        <title>A novel bacterium of genus Paenibacillus, isolated from South China Sea.</title>
        <authorList>
            <person name="Huang H."/>
            <person name="Mo K."/>
            <person name="Hu Y."/>
        </authorList>
    </citation>
    <scope>NUCLEOTIDE SEQUENCE</scope>
    <source>
        <strain evidence="9">IB182496</strain>
    </source>
</reference>
<dbReference type="Proteomes" id="UP000621560">
    <property type="component" value="Unassembled WGS sequence"/>
</dbReference>
<feature type="transmembrane region" description="Helical" evidence="8">
    <location>
        <begin position="313"/>
        <end position="340"/>
    </location>
</feature>
<comment type="subcellular location">
    <subcellularLocation>
        <location evidence="1">Cell membrane</location>
        <topology evidence="1">Multi-pass membrane protein</topology>
    </subcellularLocation>
</comment>
<accession>A0A927BWU9</accession>
<gene>
    <name evidence="9" type="ORF">IDH44_17340</name>
</gene>
<feature type="transmembrane region" description="Helical" evidence="8">
    <location>
        <begin position="217"/>
        <end position="238"/>
    </location>
</feature>
<feature type="transmembrane region" description="Helical" evidence="8">
    <location>
        <begin position="154"/>
        <end position="180"/>
    </location>
</feature>
<evidence type="ECO:0000256" key="8">
    <source>
        <dbReference type="SAM" id="Phobius"/>
    </source>
</evidence>
<evidence type="ECO:0000313" key="10">
    <source>
        <dbReference type="Proteomes" id="UP000621560"/>
    </source>
</evidence>
<feature type="transmembrane region" description="Helical" evidence="8">
    <location>
        <begin position="71"/>
        <end position="92"/>
    </location>
</feature>
<dbReference type="GO" id="GO:0005886">
    <property type="term" value="C:plasma membrane"/>
    <property type="evidence" value="ECO:0007669"/>
    <property type="project" value="UniProtKB-SubCell"/>
</dbReference>
<dbReference type="PANTHER" id="PTHR21716:SF53">
    <property type="entry name" value="PERMEASE PERM-RELATED"/>
    <property type="match status" value="1"/>
</dbReference>
<keyword evidence="4" id="KW-1003">Cell membrane</keyword>
<keyword evidence="10" id="KW-1185">Reference proteome</keyword>
<dbReference type="PANTHER" id="PTHR21716">
    <property type="entry name" value="TRANSMEMBRANE PROTEIN"/>
    <property type="match status" value="1"/>
</dbReference>